<comment type="caution">
    <text evidence="1">The sequence shown here is derived from an EMBL/GenBank/DDBJ whole genome shotgun (WGS) entry which is preliminary data.</text>
</comment>
<reference evidence="1 2" key="1">
    <citation type="submission" date="2020-04" db="EMBL/GenBank/DDBJ databases">
        <authorList>
            <person name="Klaysubun C."/>
            <person name="Duangmal K."/>
            <person name="Lipun K."/>
        </authorList>
    </citation>
    <scope>NUCLEOTIDE SEQUENCE [LARGE SCALE GENOMIC DNA]</scope>
    <source>
        <strain evidence="1 2">DSM 45300</strain>
    </source>
</reference>
<name>A0A848DMG3_9PSEU</name>
<accession>A0A848DMG3</accession>
<sequence>MSSATAHMLTGRDVALLRAVADGRCALSVRCEPVLLIDGLPCADFAAARRLIEAGLLAVPGAGASPGPARLTAAGRAALAPVGDPVG</sequence>
<evidence type="ECO:0000313" key="1">
    <source>
        <dbReference type="EMBL" id="NMH93745.1"/>
    </source>
</evidence>
<gene>
    <name evidence="1" type="ORF">HF519_19625</name>
</gene>
<dbReference type="AlphaFoldDB" id="A0A848DMG3"/>
<evidence type="ECO:0000313" key="2">
    <source>
        <dbReference type="Proteomes" id="UP000586918"/>
    </source>
</evidence>
<dbReference type="RefSeq" id="WP_169414440.1">
    <property type="nucleotide sequence ID" value="NZ_JAAXKZ010000080.1"/>
</dbReference>
<protein>
    <submittedName>
        <fullName evidence="1">Uncharacterized protein</fullName>
    </submittedName>
</protein>
<proteinExistence type="predicted"/>
<organism evidence="1 2">
    <name type="scientific">Pseudonocardia bannensis</name>
    <dbReference type="NCBI Taxonomy" id="630973"/>
    <lineage>
        <taxon>Bacteria</taxon>
        <taxon>Bacillati</taxon>
        <taxon>Actinomycetota</taxon>
        <taxon>Actinomycetes</taxon>
        <taxon>Pseudonocardiales</taxon>
        <taxon>Pseudonocardiaceae</taxon>
        <taxon>Pseudonocardia</taxon>
    </lineage>
</organism>
<dbReference type="Proteomes" id="UP000586918">
    <property type="component" value="Unassembled WGS sequence"/>
</dbReference>
<keyword evidence="2" id="KW-1185">Reference proteome</keyword>
<dbReference type="EMBL" id="JAAXKZ010000080">
    <property type="protein sequence ID" value="NMH93745.1"/>
    <property type="molecule type" value="Genomic_DNA"/>
</dbReference>